<comment type="similarity">
    <text evidence="1">Belongs to the sulfatase family.</text>
</comment>
<feature type="transmembrane region" description="Helical" evidence="2">
    <location>
        <begin position="220"/>
        <end position="241"/>
    </location>
</feature>
<keyword evidence="2" id="KW-1133">Transmembrane helix</keyword>
<name>A0A5B8XXT5_9DELT</name>
<dbReference type="InterPro" id="IPR017850">
    <property type="entry name" value="Alkaline_phosphatase_core_sf"/>
</dbReference>
<dbReference type="AlphaFoldDB" id="A0A5B8XXT5"/>
<feature type="transmembrane region" description="Helical" evidence="2">
    <location>
        <begin position="161"/>
        <end position="181"/>
    </location>
</feature>
<dbReference type="Gene3D" id="3.40.720.10">
    <property type="entry name" value="Alkaline Phosphatase, subunit A"/>
    <property type="match status" value="2"/>
</dbReference>
<dbReference type="CDD" id="cd16148">
    <property type="entry name" value="sulfatase_like"/>
    <property type="match status" value="1"/>
</dbReference>
<keyword evidence="2" id="KW-0472">Membrane</keyword>
<evidence type="ECO:0000259" key="3">
    <source>
        <dbReference type="Pfam" id="PF00884"/>
    </source>
</evidence>
<keyword evidence="2" id="KW-0812">Transmembrane</keyword>
<dbReference type="GO" id="GO:0004065">
    <property type="term" value="F:arylsulfatase activity"/>
    <property type="evidence" value="ECO:0007669"/>
    <property type="project" value="TreeGrafter"/>
</dbReference>
<dbReference type="EMBL" id="CP042467">
    <property type="protein sequence ID" value="QED28456.1"/>
    <property type="molecule type" value="Genomic_DNA"/>
</dbReference>
<accession>A0A5B8XXT5</accession>
<dbReference type="PANTHER" id="PTHR42693:SF33">
    <property type="entry name" value="ARYLSULFATASE"/>
    <property type="match status" value="1"/>
</dbReference>
<dbReference type="SUPFAM" id="SSF53649">
    <property type="entry name" value="Alkaline phosphatase-like"/>
    <property type="match status" value="1"/>
</dbReference>
<proteinExistence type="inferred from homology"/>
<organism evidence="4 5">
    <name type="scientific">Microvenator marinus</name>
    <dbReference type="NCBI Taxonomy" id="2600177"/>
    <lineage>
        <taxon>Bacteria</taxon>
        <taxon>Deltaproteobacteria</taxon>
        <taxon>Bradymonadales</taxon>
        <taxon>Microvenatoraceae</taxon>
        <taxon>Microvenator</taxon>
    </lineage>
</organism>
<feature type="transmembrane region" description="Helical" evidence="2">
    <location>
        <begin position="123"/>
        <end position="141"/>
    </location>
</feature>
<evidence type="ECO:0000256" key="2">
    <source>
        <dbReference type="SAM" id="Phobius"/>
    </source>
</evidence>
<reference evidence="4 5" key="1">
    <citation type="submission" date="2019-08" db="EMBL/GenBank/DDBJ databases">
        <authorList>
            <person name="Liang Q."/>
        </authorList>
    </citation>
    <scope>NUCLEOTIDE SEQUENCE [LARGE SCALE GENOMIC DNA]</scope>
    <source>
        <strain evidence="4 5">V1718</strain>
    </source>
</reference>
<feature type="transmembrane region" description="Helical" evidence="2">
    <location>
        <begin position="248"/>
        <end position="268"/>
    </location>
</feature>
<keyword evidence="5" id="KW-1185">Reference proteome</keyword>
<feature type="transmembrane region" description="Helical" evidence="2">
    <location>
        <begin position="91"/>
        <end position="111"/>
    </location>
</feature>
<dbReference type="Proteomes" id="UP000321595">
    <property type="component" value="Chromosome"/>
</dbReference>
<feature type="transmembrane region" description="Helical" evidence="2">
    <location>
        <begin position="38"/>
        <end position="57"/>
    </location>
</feature>
<gene>
    <name evidence="4" type="ORF">FRD01_14675</name>
</gene>
<dbReference type="KEGG" id="bbae:FRD01_14675"/>
<evidence type="ECO:0000313" key="5">
    <source>
        <dbReference type="Proteomes" id="UP000321595"/>
    </source>
</evidence>
<dbReference type="PANTHER" id="PTHR42693">
    <property type="entry name" value="ARYLSULFATASE FAMILY MEMBER"/>
    <property type="match status" value="1"/>
</dbReference>
<evidence type="ECO:0000313" key="4">
    <source>
        <dbReference type="EMBL" id="QED28456.1"/>
    </source>
</evidence>
<sequence length="703" mass="77173">MRSIRWDIRLVATSAAFVIIAFFAGAGASWPAFQLLAMGLLLYQLPGLVTDLIGAVLEPPEKPWFGWVAGLSLGSIPAAMAVVQLGSFSPALSVGLGAAGLVGGGLLGFIISKFGTRLGLDRWAFVWASLQSLALFVLVHLQEETISGLQADTLKVRLGAYVGTSCLLVLLAILGALRIGAIRNPQRSRLVSVVGLVVGGLVGFGLLYADQNYYAGQYFWYHVLLLMGGAMAMETSFTLLLTWVRSRALVRSVALTFIGLLGLVAIALSGQSANTIKARSQVESLPSGPLVLAVLPTPGDGAQDKHVATQYQKFFDYQPEVREYNILLITIDTLRNDYVGPEAPHSAASPAMTELARTSTNFTQAFAPSSHTAESMGSFLNGRYTKNLNWRLWIRHKRKLHDPETISDELREEIGTRYRTTPVPDPPLGGNLAQRLEAEGLHTMATPYLASVPFFRKGVGYERGIQDYKDYGARFRKTPSSMSIVKDTLTQIDSAKGKQWFQWTHLYDPHSSQTNKKRYAKLVRHTDDAVAHLFKGLKERGLWDKTIIVITSDHGEQFGEHGKKNHGVSLYNEEVLVPLIIRVPGASARTLGEPVSTVDAVPTMVSLVGGDLEHLDGVNLAPFIFEGTYTKDRPVFLNLTRYEKRSTKPAHHQTAVVFGRHKLIHNRESGTYLLFDLVDDPAEKTNLIGTLPQTESYLRALTH</sequence>
<protein>
    <submittedName>
        <fullName evidence="4">Sulfatase</fullName>
    </submittedName>
</protein>
<dbReference type="Pfam" id="PF00884">
    <property type="entry name" value="Sulfatase"/>
    <property type="match status" value="1"/>
</dbReference>
<dbReference type="InterPro" id="IPR000917">
    <property type="entry name" value="Sulfatase_N"/>
</dbReference>
<dbReference type="RefSeq" id="WP_146960897.1">
    <property type="nucleotide sequence ID" value="NZ_CP042467.1"/>
</dbReference>
<dbReference type="OrthoDB" id="5500422at2"/>
<feature type="transmembrane region" description="Helical" evidence="2">
    <location>
        <begin position="64"/>
        <end position="85"/>
    </location>
</feature>
<feature type="transmembrane region" description="Helical" evidence="2">
    <location>
        <begin position="190"/>
        <end position="208"/>
    </location>
</feature>
<evidence type="ECO:0000256" key="1">
    <source>
        <dbReference type="ARBA" id="ARBA00008779"/>
    </source>
</evidence>
<dbReference type="InterPro" id="IPR050738">
    <property type="entry name" value="Sulfatase"/>
</dbReference>
<feature type="domain" description="Sulfatase N-terminal" evidence="3">
    <location>
        <begin position="325"/>
        <end position="609"/>
    </location>
</feature>